<proteinExistence type="predicted"/>
<evidence type="ECO:0000313" key="2">
    <source>
        <dbReference type="EMBL" id="WCL54222.1"/>
    </source>
</evidence>
<keyword evidence="1" id="KW-0472">Membrane</keyword>
<protein>
    <submittedName>
        <fullName evidence="2">Uncharacterized protein</fullName>
    </submittedName>
</protein>
<sequence>MTANGDMIGVGVSLVVAAIGFWQERRYTPGKLPLVPPFFLMFTGALGAIVFGADLITALTGVTWSPGFQR</sequence>
<gene>
    <name evidence="2" type="ORF">PH603_00425</name>
</gene>
<keyword evidence="1" id="KW-0812">Transmembrane</keyword>
<reference evidence="2" key="1">
    <citation type="submission" date="2023-01" db="EMBL/GenBank/DDBJ databases">
        <title>The genome sequence of Kordiimonadaceae bacterium 6D33.</title>
        <authorList>
            <person name="Liu Y."/>
        </authorList>
    </citation>
    <scope>NUCLEOTIDE SEQUENCE</scope>
    <source>
        <strain evidence="2">6D33</strain>
    </source>
</reference>
<accession>A0AAE9XNF2</accession>
<evidence type="ECO:0000256" key="1">
    <source>
        <dbReference type="SAM" id="Phobius"/>
    </source>
</evidence>
<feature type="transmembrane region" description="Helical" evidence="1">
    <location>
        <begin position="7"/>
        <end position="23"/>
    </location>
</feature>
<organism evidence="2 3">
    <name type="scientific">Gimibacter soli</name>
    <dbReference type="NCBI Taxonomy" id="3024400"/>
    <lineage>
        <taxon>Bacteria</taxon>
        <taxon>Pseudomonadati</taxon>
        <taxon>Pseudomonadota</taxon>
        <taxon>Alphaproteobacteria</taxon>
        <taxon>Kordiimonadales</taxon>
        <taxon>Temperatibacteraceae</taxon>
        <taxon>Gimibacter</taxon>
    </lineage>
</organism>
<dbReference type="Proteomes" id="UP001217500">
    <property type="component" value="Chromosome"/>
</dbReference>
<name>A0AAE9XNF2_9PROT</name>
<keyword evidence="1" id="KW-1133">Transmembrane helix</keyword>
<dbReference type="KEGG" id="gso:PH603_00425"/>
<evidence type="ECO:0000313" key="3">
    <source>
        <dbReference type="Proteomes" id="UP001217500"/>
    </source>
</evidence>
<keyword evidence="3" id="KW-1185">Reference proteome</keyword>
<dbReference type="EMBL" id="CP116805">
    <property type="protein sequence ID" value="WCL54222.1"/>
    <property type="molecule type" value="Genomic_DNA"/>
</dbReference>
<feature type="transmembrane region" description="Helical" evidence="1">
    <location>
        <begin position="38"/>
        <end position="64"/>
    </location>
</feature>
<dbReference type="AlphaFoldDB" id="A0AAE9XNF2"/>
<dbReference type="RefSeq" id="WP_289503941.1">
    <property type="nucleotide sequence ID" value="NZ_CP116805.1"/>
</dbReference>